<reference evidence="8" key="1">
    <citation type="submission" date="2018-08" db="EMBL/GenBank/DDBJ databases">
        <authorList>
            <person name="Jin W."/>
            <person name="Wang H."/>
            <person name="Yang Y."/>
            <person name="Li M."/>
            <person name="Liu J."/>
        </authorList>
    </citation>
    <scope>NUCLEOTIDE SEQUENCE</scope>
    <source>
        <strain evidence="8">AESS21</strain>
    </source>
</reference>
<dbReference type="GO" id="GO:0006304">
    <property type="term" value="P:DNA modification"/>
    <property type="evidence" value="ECO:0007669"/>
    <property type="project" value="InterPro"/>
</dbReference>
<dbReference type="GO" id="GO:0032259">
    <property type="term" value="P:methylation"/>
    <property type="evidence" value="ECO:0007669"/>
    <property type="project" value="UniProtKB-KW"/>
</dbReference>
<dbReference type="SUPFAM" id="SSF53335">
    <property type="entry name" value="S-adenosyl-L-methionine-dependent methyltransferases"/>
    <property type="match status" value="1"/>
</dbReference>
<keyword evidence="4" id="KW-0949">S-adenosyl-L-methionine</keyword>
<dbReference type="Gene3D" id="3.40.50.150">
    <property type="entry name" value="Vaccinia Virus protein VP39"/>
    <property type="match status" value="2"/>
</dbReference>
<evidence type="ECO:0000256" key="5">
    <source>
        <dbReference type="ARBA" id="ARBA00047942"/>
    </source>
</evidence>
<dbReference type="InterPro" id="IPR050953">
    <property type="entry name" value="N4_N6_ade-DNA_methylase"/>
</dbReference>
<dbReference type="InterPro" id="IPR029063">
    <property type="entry name" value="SAM-dependent_MTases_sf"/>
</dbReference>
<proteinExistence type="predicted"/>
<evidence type="ECO:0000313" key="8">
    <source>
        <dbReference type="EMBL" id="MBS8259341.1"/>
    </source>
</evidence>
<protein>
    <recommendedName>
        <fullName evidence="1">site-specific DNA-methyltransferase (adenine-specific)</fullName>
        <ecNumber evidence="1">2.1.1.72</ecNumber>
    </recommendedName>
</protein>
<feature type="region of interest" description="Disordered" evidence="6">
    <location>
        <begin position="529"/>
        <end position="551"/>
    </location>
</feature>
<evidence type="ECO:0000256" key="2">
    <source>
        <dbReference type="ARBA" id="ARBA00022603"/>
    </source>
</evidence>
<feature type="domain" description="Type II methyltransferase M.TaqI-like" evidence="7">
    <location>
        <begin position="638"/>
        <end position="890"/>
    </location>
</feature>
<accession>A0A944GS79</accession>
<gene>
    <name evidence="8" type="ORF">DYI23_03820</name>
</gene>
<evidence type="ECO:0000256" key="4">
    <source>
        <dbReference type="ARBA" id="ARBA00022691"/>
    </source>
</evidence>
<evidence type="ECO:0000259" key="7">
    <source>
        <dbReference type="Pfam" id="PF07669"/>
    </source>
</evidence>
<dbReference type="InterPro" id="IPR011639">
    <property type="entry name" value="MethylTrfase_TaqI-like_dom"/>
</dbReference>
<evidence type="ECO:0000256" key="3">
    <source>
        <dbReference type="ARBA" id="ARBA00022679"/>
    </source>
</evidence>
<reference evidence="8" key="2">
    <citation type="journal article" date="2021" name="Microorganisms">
        <title>Bacterial Dimethylsulfoniopropionate Biosynthesis in the East China Sea.</title>
        <authorList>
            <person name="Liu J."/>
            <person name="Zhang Y."/>
            <person name="Liu J."/>
            <person name="Zhong H."/>
            <person name="Williams B.T."/>
            <person name="Zheng Y."/>
            <person name="Curson A.R.J."/>
            <person name="Sun C."/>
            <person name="Sun H."/>
            <person name="Song D."/>
            <person name="Wagner Mackenzie B."/>
            <person name="Bermejo Martinez A."/>
            <person name="Todd J.D."/>
            <person name="Zhang X.H."/>
        </authorList>
    </citation>
    <scope>NUCLEOTIDE SEQUENCE</scope>
    <source>
        <strain evidence="8">AESS21</strain>
    </source>
</reference>
<comment type="caution">
    <text evidence="8">The sequence shown here is derived from an EMBL/GenBank/DDBJ whole genome shotgun (WGS) entry which is preliminary data.</text>
</comment>
<dbReference type="EMBL" id="QTKU01000001">
    <property type="protein sequence ID" value="MBS8259341.1"/>
    <property type="molecule type" value="Genomic_DNA"/>
</dbReference>
<organism evidence="8 9">
    <name type="scientific">Roseibium polysiphoniae</name>
    <dbReference type="NCBI Taxonomy" id="2571221"/>
    <lineage>
        <taxon>Bacteria</taxon>
        <taxon>Pseudomonadati</taxon>
        <taxon>Pseudomonadota</taxon>
        <taxon>Alphaproteobacteria</taxon>
        <taxon>Hyphomicrobiales</taxon>
        <taxon>Stappiaceae</taxon>
        <taxon>Roseibium</taxon>
    </lineage>
</organism>
<dbReference type="EC" id="2.1.1.72" evidence="1"/>
<feature type="region of interest" description="Disordered" evidence="6">
    <location>
        <begin position="1328"/>
        <end position="1354"/>
    </location>
</feature>
<keyword evidence="2" id="KW-0489">Methyltransferase</keyword>
<comment type="catalytic activity">
    <reaction evidence="5">
        <text>a 2'-deoxyadenosine in DNA + S-adenosyl-L-methionine = an N(6)-methyl-2'-deoxyadenosine in DNA + S-adenosyl-L-homocysteine + H(+)</text>
        <dbReference type="Rhea" id="RHEA:15197"/>
        <dbReference type="Rhea" id="RHEA-COMP:12418"/>
        <dbReference type="Rhea" id="RHEA-COMP:12419"/>
        <dbReference type="ChEBI" id="CHEBI:15378"/>
        <dbReference type="ChEBI" id="CHEBI:57856"/>
        <dbReference type="ChEBI" id="CHEBI:59789"/>
        <dbReference type="ChEBI" id="CHEBI:90615"/>
        <dbReference type="ChEBI" id="CHEBI:90616"/>
        <dbReference type="EC" id="2.1.1.72"/>
    </reaction>
</comment>
<evidence type="ECO:0000313" key="9">
    <source>
        <dbReference type="Proteomes" id="UP000705379"/>
    </source>
</evidence>
<name>A0A944GS79_9HYPH</name>
<dbReference type="GO" id="GO:0009007">
    <property type="term" value="F:site-specific DNA-methyltransferase (adenine-specific) activity"/>
    <property type="evidence" value="ECO:0007669"/>
    <property type="project" value="UniProtKB-EC"/>
</dbReference>
<evidence type="ECO:0000256" key="6">
    <source>
        <dbReference type="SAM" id="MobiDB-lite"/>
    </source>
</evidence>
<keyword evidence="3" id="KW-0808">Transferase</keyword>
<dbReference type="Proteomes" id="UP000705379">
    <property type="component" value="Unassembled WGS sequence"/>
</dbReference>
<dbReference type="Pfam" id="PF07669">
    <property type="entry name" value="Eco57I"/>
    <property type="match status" value="1"/>
</dbReference>
<dbReference type="PRINTS" id="PR00507">
    <property type="entry name" value="N12N6MTFRASE"/>
</dbReference>
<dbReference type="PANTHER" id="PTHR33841:SF1">
    <property type="entry name" value="DNA METHYLTRANSFERASE A"/>
    <property type="match status" value="1"/>
</dbReference>
<evidence type="ECO:0000256" key="1">
    <source>
        <dbReference type="ARBA" id="ARBA00011900"/>
    </source>
</evidence>
<sequence>MTFYARTDETTEWLNYLQPEGLVVGPNVLREKGLTPIRQTPLDTEEVATVLDLPSDARSEDDGHYVLSEPWSFIEKTLGWPSTLVAGSPDGPEIPDGLIKTVPEHETLLSPDMAVLWRDAPEDDVPAQVLVSLHPTLDADGRDQFGPNEWEASPHQRLERLLRETGVGVGVLIARNTLRLIYAPRGETSGWISWPLAALGRIEGRPMLAGLKLCLGRNALFTGAPEKRLRIILKESREAQNEVSEKLSGQVLQALHELLRGLHRANPERIERLAERNSHHLYEGLLTCLMRLVFLLYAEDRDLLPSSTDPDLNTLWEGSYSIKTLYQKLQTDEALNPDTMDERRGAWGQLLAVFRIIFDGHDHWVAKRGGKLFDPDAFPFLEGREKGTDRRDAKVLPVSDGCILRILYDLMTVEARGFSGEKIRERLSYRSLDVESIGSVYETVMGFTALRATEQMVALRDEKKLPTFIGLETLLSEKSASRQKWLKDHSIKLSAKQNKAVKEAGSIEELLEGFGSAIDERASPKGYAIGRGTPYLQPTEERRRSGSHYTPRSLTEPIVRHALEPAFERIGTNASPEAVLALKVCDPACGSGAFLVEACRQLGARLEQAWDIHEAEKPAIPPDEDEATHARRLVAQRCLYGVDRNPMAVDLARLSLWLATLAREHEFSFLDHTLKSGDSLVGLTQHEIAAVHWDASKPGLPLFRGMIKDAVDNALQGREAIRNAGDDVLTEAQAARYSRVQDASKPARIVGDAIVSAFFSADKARARELERQKVESWITGHLQPRWEDLEARAKAFRTEKGWTPFHWEIEFPEVFSRENPGFDAFVGNPPFAGKNTISAASGPGYLPWIQQLHENAHGNADLVAHFFRRAFNLLRDGGAFGLIATNTIGQGDTRATGLAAILQNDGNIFRAIKRYQWPNEGAAVIVSIVHVGKSISDQSPLLDGLKVPRISAYLVAGDFDESPDSLSESSGKAFIGYYLLGTGFIFDDEGAEKGQTEPISEMERLIAKDPKNAERIWPYIGGEEINNSPNHSHHRFVINFDDFPLKRDPTSAHPWGHLNEKAQRIKLREGIVSADYPGPVAADWPDLLEVLEQRVKPARLKQKDKFGKKYWWRFLRTRPELNRAKTGFENVIVAPRVSPHVVFTYLPSNVVANEKVVVIPSDDYAIFSILHCRVFEIWGRLFSSTLKDDFNLAPSDCVTNFPFPEEYETHPSLKTAGEVYHDHRAALMIAADEGMTKTYNRFHKENERGEAIQQLRKLHDEMDLAVLRAYGWDDLAEEVHPQFLTEETEDDHTYQNRYFWPAEQRDKVLSRLLALNAERHAEEVRLGIATKAPARDNDANDENGDDDKGAGLFD</sequence>
<dbReference type="PANTHER" id="PTHR33841">
    <property type="entry name" value="DNA METHYLTRANSFERASE YEEA-RELATED"/>
    <property type="match status" value="1"/>
</dbReference>